<dbReference type="RefSeq" id="WP_322788003.1">
    <property type="nucleotide sequence ID" value="NZ_FQZQ01000002.1"/>
</dbReference>
<dbReference type="InterPro" id="IPR000045">
    <property type="entry name" value="Prepilin_IV_endopep_pep"/>
</dbReference>
<keyword evidence="1" id="KW-1133">Transmembrane helix</keyword>
<organism evidence="3 4">
    <name type="scientific">Shimia gijangensis</name>
    <dbReference type="NCBI Taxonomy" id="1470563"/>
    <lineage>
        <taxon>Bacteria</taxon>
        <taxon>Pseudomonadati</taxon>
        <taxon>Pseudomonadota</taxon>
        <taxon>Alphaproteobacteria</taxon>
        <taxon>Rhodobacterales</taxon>
        <taxon>Roseobacteraceae</taxon>
    </lineage>
</organism>
<feature type="transmembrane region" description="Helical" evidence="1">
    <location>
        <begin position="63"/>
        <end position="84"/>
    </location>
</feature>
<dbReference type="GO" id="GO:0016020">
    <property type="term" value="C:membrane"/>
    <property type="evidence" value="ECO:0007669"/>
    <property type="project" value="InterPro"/>
</dbReference>
<reference evidence="4" key="1">
    <citation type="submission" date="2016-11" db="EMBL/GenBank/DDBJ databases">
        <authorList>
            <person name="Varghese N."/>
            <person name="Submissions S."/>
        </authorList>
    </citation>
    <scope>NUCLEOTIDE SEQUENCE [LARGE SCALE GENOMIC DNA]</scope>
    <source>
        <strain evidence="4">DSM 100564</strain>
    </source>
</reference>
<feature type="domain" description="Prepilin type IV endopeptidase peptidase" evidence="2">
    <location>
        <begin position="17"/>
        <end position="115"/>
    </location>
</feature>
<dbReference type="Pfam" id="PF01478">
    <property type="entry name" value="Peptidase_A24"/>
    <property type="match status" value="1"/>
</dbReference>
<name>A0A1M6CYB4_9RHOB</name>
<dbReference type="GO" id="GO:0004190">
    <property type="term" value="F:aspartic-type endopeptidase activity"/>
    <property type="evidence" value="ECO:0007669"/>
    <property type="project" value="InterPro"/>
</dbReference>
<dbReference type="AlphaFoldDB" id="A0A1M6CYB4"/>
<dbReference type="Gene3D" id="1.20.120.1220">
    <property type="match status" value="1"/>
</dbReference>
<sequence length="166" mass="17975">MDMQITTYSAMWFLPFVAPICFYVAWSDMRSMTIPNRAVMMLLGVFVVVGLIALPLAEYPWRLLQVVAVLLVGMVLNAGGAVGAGDAKFAAAAAPFVASGDAIFLSMVFAATLLAAWTTHRLAKHSPIRRMVPDWESWDQGWDFPMGLALGGTLTIYLILGSLYGA</sequence>
<feature type="transmembrane region" description="Helical" evidence="1">
    <location>
        <begin position="38"/>
        <end position="57"/>
    </location>
</feature>
<feature type="transmembrane region" description="Helical" evidence="1">
    <location>
        <begin position="96"/>
        <end position="117"/>
    </location>
</feature>
<evidence type="ECO:0000256" key="1">
    <source>
        <dbReference type="SAM" id="Phobius"/>
    </source>
</evidence>
<keyword evidence="4" id="KW-1185">Reference proteome</keyword>
<accession>A0A1M6CYB4</accession>
<evidence type="ECO:0000259" key="2">
    <source>
        <dbReference type="Pfam" id="PF01478"/>
    </source>
</evidence>
<dbReference type="Proteomes" id="UP000183982">
    <property type="component" value="Unassembled WGS sequence"/>
</dbReference>
<keyword evidence="1" id="KW-0472">Membrane</keyword>
<evidence type="ECO:0000313" key="4">
    <source>
        <dbReference type="Proteomes" id="UP000183982"/>
    </source>
</evidence>
<dbReference type="STRING" id="1470563.SAMN05444000_102179"/>
<feature type="transmembrane region" description="Helical" evidence="1">
    <location>
        <begin position="144"/>
        <end position="164"/>
    </location>
</feature>
<evidence type="ECO:0000313" key="3">
    <source>
        <dbReference type="EMBL" id="SHI65794.1"/>
    </source>
</evidence>
<feature type="transmembrane region" description="Helical" evidence="1">
    <location>
        <begin position="6"/>
        <end position="26"/>
    </location>
</feature>
<dbReference type="EMBL" id="FQZQ01000002">
    <property type="protein sequence ID" value="SHI65794.1"/>
    <property type="molecule type" value="Genomic_DNA"/>
</dbReference>
<keyword evidence="1" id="KW-0812">Transmembrane</keyword>
<proteinExistence type="predicted"/>
<gene>
    <name evidence="3" type="ORF">SAMN05444000_102179</name>
</gene>
<protein>
    <submittedName>
        <fullName evidence="3">Prepilin peptidase CpaA</fullName>
    </submittedName>
</protein>